<dbReference type="GO" id="GO:0016829">
    <property type="term" value="F:lyase activity"/>
    <property type="evidence" value="ECO:0007669"/>
    <property type="project" value="UniProtKB-KW"/>
</dbReference>
<sequence length="105" mass="11099">MRFELLVVPDCPHAAAAEAVYDSVLARAGLSTTVVVVVVDDDTAAVQRGFVGSPSFFADGRDLLPAPGARPAVACRVYRDEHGRPSGLPTEQVLLAAIRARVRLS</sequence>
<dbReference type="Proteomes" id="UP001596298">
    <property type="component" value="Unassembled WGS sequence"/>
</dbReference>
<keyword evidence="2" id="KW-1185">Reference proteome</keyword>
<dbReference type="RefSeq" id="WP_382400465.1">
    <property type="nucleotide sequence ID" value="NZ_JBHSWH010000001.1"/>
</dbReference>
<evidence type="ECO:0000313" key="1">
    <source>
        <dbReference type="EMBL" id="MFC6705381.1"/>
    </source>
</evidence>
<accession>A0ABW2AEW1</accession>
<name>A0ABW2AEW1_9MICO</name>
<proteinExistence type="predicted"/>
<evidence type="ECO:0000313" key="2">
    <source>
        <dbReference type="Proteomes" id="UP001596298"/>
    </source>
</evidence>
<gene>
    <name evidence="1" type="ORF">ACFQDH_08910</name>
</gene>
<reference evidence="2" key="1">
    <citation type="journal article" date="2019" name="Int. J. Syst. Evol. Microbiol.">
        <title>The Global Catalogue of Microorganisms (GCM) 10K type strain sequencing project: providing services to taxonomists for standard genome sequencing and annotation.</title>
        <authorList>
            <consortium name="The Broad Institute Genomics Platform"/>
            <consortium name="The Broad Institute Genome Sequencing Center for Infectious Disease"/>
            <person name="Wu L."/>
            <person name="Ma J."/>
        </authorList>
    </citation>
    <scope>NUCLEOTIDE SEQUENCE [LARGE SCALE GENOMIC DNA]</scope>
    <source>
        <strain evidence="2">CCUG 58127</strain>
    </source>
</reference>
<protein>
    <submittedName>
        <fullName evidence="1">Alkylmercury lyase</fullName>
    </submittedName>
</protein>
<keyword evidence="1" id="KW-0456">Lyase</keyword>
<dbReference type="EMBL" id="JBHSWH010000001">
    <property type="protein sequence ID" value="MFC6705381.1"/>
    <property type="molecule type" value="Genomic_DNA"/>
</dbReference>
<organism evidence="1 2">
    <name type="scientific">Flexivirga alba</name>
    <dbReference type="NCBI Taxonomy" id="702742"/>
    <lineage>
        <taxon>Bacteria</taxon>
        <taxon>Bacillati</taxon>
        <taxon>Actinomycetota</taxon>
        <taxon>Actinomycetes</taxon>
        <taxon>Micrococcales</taxon>
        <taxon>Dermacoccaceae</taxon>
        <taxon>Flexivirga</taxon>
    </lineage>
</organism>
<comment type="caution">
    <text evidence="1">The sequence shown here is derived from an EMBL/GenBank/DDBJ whole genome shotgun (WGS) entry which is preliminary data.</text>
</comment>